<name>A0A9D2KQG8_9FIRM</name>
<reference evidence="1" key="2">
    <citation type="submission" date="2021-04" db="EMBL/GenBank/DDBJ databases">
        <authorList>
            <person name="Gilroy R."/>
        </authorList>
    </citation>
    <scope>NUCLEOTIDE SEQUENCE</scope>
    <source>
        <strain evidence="1">CHK178-16964</strain>
    </source>
</reference>
<organism evidence="1 2">
    <name type="scientific">Candidatus Lachnoclostridium stercoravium</name>
    <dbReference type="NCBI Taxonomy" id="2838633"/>
    <lineage>
        <taxon>Bacteria</taxon>
        <taxon>Bacillati</taxon>
        <taxon>Bacillota</taxon>
        <taxon>Clostridia</taxon>
        <taxon>Lachnospirales</taxon>
        <taxon>Lachnospiraceae</taxon>
    </lineage>
</organism>
<comment type="caution">
    <text evidence="1">The sequence shown here is derived from an EMBL/GenBank/DDBJ whole genome shotgun (WGS) entry which is preliminary data.</text>
</comment>
<dbReference type="SUPFAM" id="SSF110391">
    <property type="entry name" value="GlpP-like"/>
    <property type="match status" value="1"/>
</dbReference>
<dbReference type="InterPro" id="IPR013785">
    <property type="entry name" value="Aldolase_TIM"/>
</dbReference>
<dbReference type="PIRSF" id="PIRSF016897">
    <property type="entry name" value="GlpP"/>
    <property type="match status" value="1"/>
</dbReference>
<dbReference type="Proteomes" id="UP000823900">
    <property type="component" value="Unassembled WGS sequence"/>
</dbReference>
<dbReference type="EMBL" id="DWZA01000107">
    <property type="protein sequence ID" value="HJA72475.1"/>
    <property type="molecule type" value="Genomic_DNA"/>
</dbReference>
<gene>
    <name evidence="1" type="ORF">IAA07_13045</name>
</gene>
<reference evidence="1" key="1">
    <citation type="journal article" date="2021" name="PeerJ">
        <title>Extensive microbial diversity within the chicken gut microbiome revealed by metagenomics and culture.</title>
        <authorList>
            <person name="Gilroy R."/>
            <person name="Ravi A."/>
            <person name="Getino M."/>
            <person name="Pursley I."/>
            <person name="Horton D.L."/>
            <person name="Alikhan N.F."/>
            <person name="Baker D."/>
            <person name="Gharbi K."/>
            <person name="Hall N."/>
            <person name="Watson M."/>
            <person name="Adriaenssens E.M."/>
            <person name="Foster-Nyarko E."/>
            <person name="Jarju S."/>
            <person name="Secka A."/>
            <person name="Antonio M."/>
            <person name="Oren A."/>
            <person name="Chaudhuri R.R."/>
            <person name="La Ragione R."/>
            <person name="Hildebrand F."/>
            <person name="Pallen M.J."/>
        </authorList>
    </citation>
    <scope>NUCLEOTIDE SEQUENCE</scope>
    <source>
        <strain evidence="1">CHK178-16964</strain>
    </source>
</reference>
<dbReference type="PANTHER" id="PTHR35787">
    <property type="entry name" value="GLYCEROL UPTAKE OPERON ANTITERMINATOR REGULATORY PROTEIN"/>
    <property type="match status" value="1"/>
</dbReference>
<dbReference type="Pfam" id="PF04309">
    <property type="entry name" value="G3P_antiterm"/>
    <property type="match status" value="1"/>
</dbReference>
<dbReference type="AlphaFoldDB" id="A0A9D2KQG8"/>
<protein>
    <submittedName>
        <fullName evidence="1">Glycerol-3-phosphate responsive antiterminator</fullName>
    </submittedName>
</protein>
<dbReference type="Gene3D" id="3.20.20.70">
    <property type="entry name" value="Aldolase class I"/>
    <property type="match status" value="1"/>
</dbReference>
<evidence type="ECO:0000313" key="1">
    <source>
        <dbReference type="EMBL" id="HJA72475.1"/>
    </source>
</evidence>
<dbReference type="GO" id="GO:0006355">
    <property type="term" value="P:regulation of DNA-templated transcription"/>
    <property type="evidence" value="ECO:0007669"/>
    <property type="project" value="InterPro"/>
</dbReference>
<dbReference type="GO" id="GO:0006071">
    <property type="term" value="P:glycerol metabolic process"/>
    <property type="evidence" value="ECO:0007669"/>
    <property type="project" value="InterPro"/>
</dbReference>
<dbReference type="InterPro" id="IPR006699">
    <property type="entry name" value="GlpP"/>
</dbReference>
<sequence length="186" mass="20491">MRIIDLLEESPVIAAVKDDEGLEESFKSECTIIFILYGTICNIAEIVRKIKSHGKIAIVHADLISGLSSREIVADFLKQNTEADGLISTKMPVVKRAMALGMIGGHRTFVIDSLALTNTKKQMETFRPDFLEILPGVMPKILEEIRQCTHVPLIASGLLSDKKDMIAAFSAGADAISTTKKELWFM</sequence>
<evidence type="ECO:0000313" key="2">
    <source>
        <dbReference type="Proteomes" id="UP000823900"/>
    </source>
</evidence>
<dbReference type="PANTHER" id="PTHR35787:SF1">
    <property type="entry name" value="GLYCEROL UPTAKE OPERON ANTITERMINATOR REGULATORY PROTEIN"/>
    <property type="match status" value="1"/>
</dbReference>
<accession>A0A9D2KQG8</accession>
<proteinExistence type="predicted"/>